<dbReference type="EMBL" id="FJUX01000001">
    <property type="protein sequence ID" value="CZS88819.1"/>
    <property type="molecule type" value="Genomic_DNA"/>
</dbReference>
<protein>
    <submittedName>
        <fullName evidence="2">Uncharacterized protein</fullName>
    </submittedName>
</protein>
<gene>
    <name evidence="2" type="ORF">RAG0_00430</name>
</gene>
<evidence type="ECO:0000313" key="2">
    <source>
        <dbReference type="EMBL" id="CZS88819.1"/>
    </source>
</evidence>
<organism evidence="2 3">
    <name type="scientific">Rhynchosporium agropyri</name>
    <dbReference type="NCBI Taxonomy" id="914238"/>
    <lineage>
        <taxon>Eukaryota</taxon>
        <taxon>Fungi</taxon>
        <taxon>Dikarya</taxon>
        <taxon>Ascomycota</taxon>
        <taxon>Pezizomycotina</taxon>
        <taxon>Leotiomycetes</taxon>
        <taxon>Helotiales</taxon>
        <taxon>Ploettnerulaceae</taxon>
        <taxon>Rhynchosporium</taxon>
    </lineage>
</organism>
<name>A0A1E1JSS3_9HELO</name>
<feature type="compositionally biased region" description="Basic and acidic residues" evidence="1">
    <location>
        <begin position="8"/>
        <end position="21"/>
    </location>
</feature>
<sequence>MGKGKHNSLQDKFKGPRKEDTEAVGSATKAPPIVKFGLSEEVDLCD</sequence>
<evidence type="ECO:0000313" key="3">
    <source>
        <dbReference type="Proteomes" id="UP000178912"/>
    </source>
</evidence>
<reference evidence="3" key="1">
    <citation type="submission" date="2016-03" db="EMBL/GenBank/DDBJ databases">
        <authorList>
            <person name="Guldener U."/>
        </authorList>
    </citation>
    <scope>NUCLEOTIDE SEQUENCE [LARGE SCALE GENOMIC DNA]</scope>
    <source>
        <strain evidence="3">04CH-RAC-A.6.1</strain>
    </source>
</reference>
<dbReference type="AlphaFoldDB" id="A0A1E1JSS3"/>
<evidence type="ECO:0000256" key="1">
    <source>
        <dbReference type="SAM" id="MobiDB-lite"/>
    </source>
</evidence>
<dbReference type="Proteomes" id="UP000178912">
    <property type="component" value="Unassembled WGS sequence"/>
</dbReference>
<proteinExistence type="predicted"/>
<accession>A0A1E1JSS3</accession>
<keyword evidence="3" id="KW-1185">Reference proteome</keyword>
<feature type="region of interest" description="Disordered" evidence="1">
    <location>
        <begin position="1"/>
        <end position="27"/>
    </location>
</feature>